<dbReference type="AlphaFoldDB" id="A0A0C1U6W8"/>
<dbReference type="InterPro" id="IPR000620">
    <property type="entry name" value="EamA_dom"/>
</dbReference>
<dbReference type="SUPFAM" id="SSF103481">
    <property type="entry name" value="Multidrug resistance efflux transporter EmrE"/>
    <property type="match status" value="2"/>
</dbReference>
<dbReference type="Proteomes" id="UP000031366">
    <property type="component" value="Unassembled WGS sequence"/>
</dbReference>
<evidence type="ECO:0000256" key="1">
    <source>
        <dbReference type="ARBA" id="ARBA00007362"/>
    </source>
</evidence>
<sequence length="286" mass="31286">MKNIHGILYIVLSAIAFGIMPILAKLAYSGGANVQTTLFLRFSFATLMLFYYIKSKKISLKLEKKQYALLIFLGVAGYSLTSMMLFLSYNYISVGMATMIIHSYPAIVTFLSFVFYGEKLSLKKILCLILCILGIFIMVDLGVATYDVKGILLALISAIGYSFYVLGASHKYIKSTNNYVITFYISLVSAISILAIGLPTQTINLNIKFYSLVAILLLAFISTVIALMAFLQGVKIIGPSNASIFGTLEPIVTLVLGILILGEGVQFKTILGSILIIISMIILAKE</sequence>
<feature type="domain" description="EamA" evidence="3">
    <location>
        <begin position="149"/>
        <end position="283"/>
    </location>
</feature>
<feature type="transmembrane region" description="Helical" evidence="2">
    <location>
        <begin position="34"/>
        <end position="54"/>
    </location>
</feature>
<feature type="transmembrane region" description="Helical" evidence="2">
    <location>
        <begin position="66"/>
        <end position="86"/>
    </location>
</feature>
<feature type="transmembrane region" description="Helical" evidence="2">
    <location>
        <begin position="7"/>
        <end position="28"/>
    </location>
</feature>
<keyword evidence="2" id="KW-1133">Transmembrane helix</keyword>
<feature type="transmembrane region" description="Helical" evidence="2">
    <location>
        <begin position="179"/>
        <end position="197"/>
    </location>
</feature>
<proteinExistence type="inferred from homology"/>
<dbReference type="Gene3D" id="1.10.3730.20">
    <property type="match status" value="1"/>
</dbReference>
<feature type="transmembrane region" description="Helical" evidence="2">
    <location>
        <begin position="209"/>
        <end position="230"/>
    </location>
</feature>
<comment type="similarity">
    <text evidence="1">Belongs to the EamA transporter family.</text>
</comment>
<dbReference type="PANTHER" id="PTHR22911">
    <property type="entry name" value="ACYL-MALONYL CONDENSING ENZYME-RELATED"/>
    <property type="match status" value="1"/>
</dbReference>
<dbReference type="PANTHER" id="PTHR22911:SF137">
    <property type="entry name" value="SOLUTE CARRIER FAMILY 35 MEMBER G2-RELATED"/>
    <property type="match status" value="1"/>
</dbReference>
<dbReference type="InterPro" id="IPR037185">
    <property type="entry name" value="EmrE-like"/>
</dbReference>
<gene>
    <name evidence="4" type="ORF">U732_2896</name>
</gene>
<keyword evidence="2" id="KW-0812">Transmembrane</keyword>
<keyword evidence="5" id="KW-1185">Reference proteome</keyword>
<evidence type="ECO:0000313" key="5">
    <source>
        <dbReference type="Proteomes" id="UP000031366"/>
    </source>
</evidence>
<dbReference type="OrthoDB" id="9808556at2"/>
<feature type="transmembrane region" description="Helical" evidence="2">
    <location>
        <begin position="125"/>
        <end position="144"/>
    </location>
</feature>
<reference evidence="4 5" key="1">
    <citation type="journal article" date="2015" name="Infect. Genet. Evol.">
        <title>Genomic sequences of six botulinum neurotoxin-producing strains representing three clostridial species illustrate the mobility and diversity of botulinum neurotoxin genes.</title>
        <authorList>
            <person name="Smith T.J."/>
            <person name="Hill K.K."/>
            <person name="Xie G."/>
            <person name="Foley B.T."/>
            <person name="Williamson C.H."/>
            <person name="Foster J.T."/>
            <person name="Johnson S.L."/>
            <person name="Chertkov O."/>
            <person name="Teshima H."/>
            <person name="Gibbons H.S."/>
            <person name="Johnsky L.A."/>
            <person name="Karavis M.A."/>
            <person name="Smith L.A."/>
        </authorList>
    </citation>
    <scope>NUCLEOTIDE SEQUENCE [LARGE SCALE GENOMIC DNA]</scope>
    <source>
        <strain evidence="4 5">CDC 2741</strain>
    </source>
</reference>
<feature type="transmembrane region" description="Helical" evidence="2">
    <location>
        <begin position="242"/>
        <end position="261"/>
    </location>
</feature>
<dbReference type="EMBL" id="AYSO01000014">
    <property type="protein sequence ID" value="KIE47528.1"/>
    <property type="molecule type" value="Genomic_DNA"/>
</dbReference>
<feature type="transmembrane region" description="Helical" evidence="2">
    <location>
        <begin position="92"/>
        <end position="116"/>
    </location>
</feature>
<name>A0A0C1U6W8_9CLOT</name>
<protein>
    <submittedName>
        <fullName evidence="4">EamA-like transporter family protein</fullName>
    </submittedName>
</protein>
<organism evidence="4 5">
    <name type="scientific">Clostridium argentinense CDC 2741</name>
    <dbReference type="NCBI Taxonomy" id="1418104"/>
    <lineage>
        <taxon>Bacteria</taxon>
        <taxon>Bacillati</taxon>
        <taxon>Bacillota</taxon>
        <taxon>Clostridia</taxon>
        <taxon>Eubacteriales</taxon>
        <taxon>Clostridiaceae</taxon>
        <taxon>Clostridium</taxon>
    </lineage>
</organism>
<accession>A0A0C1U6W8</accession>
<keyword evidence="2" id="KW-0472">Membrane</keyword>
<dbReference type="GO" id="GO:0016020">
    <property type="term" value="C:membrane"/>
    <property type="evidence" value="ECO:0007669"/>
    <property type="project" value="InterPro"/>
</dbReference>
<feature type="transmembrane region" description="Helical" evidence="2">
    <location>
        <begin position="267"/>
        <end position="284"/>
    </location>
</feature>
<comment type="caution">
    <text evidence="4">The sequence shown here is derived from an EMBL/GenBank/DDBJ whole genome shotgun (WGS) entry which is preliminary data.</text>
</comment>
<evidence type="ECO:0000259" key="3">
    <source>
        <dbReference type="Pfam" id="PF00892"/>
    </source>
</evidence>
<evidence type="ECO:0000256" key="2">
    <source>
        <dbReference type="SAM" id="Phobius"/>
    </source>
</evidence>
<dbReference type="Pfam" id="PF00892">
    <property type="entry name" value="EamA"/>
    <property type="match status" value="2"/>
</dbReference>
<dbReference type="RefSeq" id="WP_039631219.1">
    <property type="nucleotide sequence ID" value="NZ_AYSO01000014.1"/>
</dbReference>
<feature type="domain" description="EamA" evidence="3">
    <location>
        <begin position="6"/>
        <end position="139"/>
    </location>
</feature>
<feature type="transmembrane region" description="Helical" evidence="2">
    <location>
        <begin position="150"/>
        <end position="167"/>
    </location>
</feature>
<evidence type="ECO:0000313" key="4">
    <source>
        <dbReference type="EMBL" id="KIE47528.1"/>
    </source>
</evidence>